<proteinExistence type="inferred from homology"/>
<comment type="similarity">
    <text evidence="5">Belongs to the Rap family.</text>
</comment>
<dbReference type="Gene3D" id="1.10.10.10">
    <property type="entry name" value="Winged helix-like DNA-binding domain superfamily/Winged helix DNA-binding domain"/>
    <property type="match status" value="1"/>
</dbReference>
<keyword evidence="6" id="KW-0472">Membrane</keyword>
<comment type="caution">
    <text evidence="7">The sequence shown here is derived from an EMBL/GenBank/DDBJ whole genome shotgun (WGS) entry which is preliminary data.</text>
</comment>
<evidence type="ECO:0000256" key="3">
    <source>
        <dbReference type="ARBA" id="ARBA00022737"/>
    </source>
</evidence>
<evidence type="ECO:0000313" key="8">
    <source>
        <dbReference type="Proteomes" id="UP000256686"/>
    </source>
</evidence>
<sequence length="476" mass="55438">MKKVFFIFFLYFSIQSYSQNYTPAKLDSITSIYKNKGEYEKVFQYNIAALRYYKEHDNPEGSALANINIANAFSTFDEHQKSLHYLDEARKQLKHISNNGLNARLCNEIARNYAFLGLYNQSNIQLNQSIKYLKHAPDTKENKNSLFFVYLWKWSNFEDLKLPDSINLMRKKGLKTFPDEPKIYVRIAEQFLSQKQQLDSVEYYLNKASLLAVKNKSSLHTYGAIATRRGNLYTLKKEYTKALTYYQESLPIYLKINRGADIINTYKKIYETYLALHDIPKANEYLTKYTQLNDSVQSGERKAVASVINNLAIEQEKERNDLYAIISAIAGIAAVSLLAVFMIRKRNNNKNRGRDQLLEKQKKIIDEKIIETDKLKKKVDTSINDLSKMATSNNPFFISKFKEVYPEFHERLILQYPELTNHDIKFIAYLRLNLTNKEIGQCGNVTVRAVETKKYRLKKKLELPADVDLGAWVLEL</sequence>
<dbReference type="EMBL" id="QNVT01000033">
    <property type="protein sequence ID" value="REC59725.1"/>
    <property type="molecule type" value="Genomic_DNA"/>
</dbReference>
<evidence type="ECO:0000256" key="2">
    <source>
        <dbReference type="ARBA" id="ARBA00022490"/>
    </source>
</evidence>
<keyword evidence="3" id="KW-0677">Repeat</keyword>
<dbReference type="SUPFAM" id="SSF48452">
    <property type="entry name" value="TPR-like"/>
    <property type="match status" value="2"/>
</dbReference>
<dbReference type="Gene3D" id="1.25.40.10">
    <property type="entry name" value="Tetratricopeptide repeat domain"/>
    <property type="match status" value="2"/>
</dbReference>
<dbReference type="InterPro" id="IPR036388">
    <property type="entry name" value="WH-like_DNA-bd_sf"/>
</dbReference>
<dbReference type="InterPro" id="IPR051476">
    <property type="entry name" value="Bac_ResReg_Asp_Phosphatase"/>
</dbReference>
<dbReference type="Proteomes" id="UP000256686">
    <property type="component" value="Unassembled WGS sequence"/>
</dbReference>
<dbReference type="InterPro" id="IPR016032">
    <property type="entry name" value="Sig_transdc_resp-reg_C-effctor"/>
</dbReference>
<evidence type="ECO:0000313" key="7">
    <source>
        <dbReference type="EMBL" id="REC59725.1"/>
    </source>
</evidence>
<evidence type="ECO:0000256" key="6">
    <source>
        <dbReference type="SAM" id="Phobius"/>
    </source>
</evidence>
<evidence type="ECO:0000256" key="4">
    <source>
        <dbReference type="ARBA" id="ARBA00022803"/>
    </source>
</evidence>
<reference evidence="8" key="1">
    <citation type="submission" date="2018-06" db="EMBL/GenBank/DDBJ databases">
        <authorList>
            <person name="Lum Nde A."/>
            <person name="Hugo C."/>
        </authorList>
    </citation>
    <scope>NUCLEOTIDE SEQUENCE [LARGE SCALE GENOMIC DNA]</scope>
    <source>
        <strain evidence="8">1_F178</strain>
    </source>
</reference>
<dbReference type="RefSeq" id="WP_115973360.1">
    <property type="nucleotide sequence ID" value="NZ_QNVT01000033.1"/>
</dbReference>
<keyword evidence="2" id="KW-0963">Cytoplasm</keyword>
<dbReference type="PANTHER" id="PTHR46630">
    <property type="entry name" value="TETRATRICOPEPTIDE REPEAT PROTEIN 29"/>
    <property type="match status" value="1"/>
</dbReference>
<keyword evidence="4" id="KW-0802">TPR repeat</keyword>
<accession>A0A3D9C1I4</accession>
<comment type="subcellular location">
    <subcellularLocation>
        <location evidence="1">Cytoplasm</location>
    </subcellularLocation>
</comment>
<keyword evidence="8" id="KW-1185">Reference proteome</keyword>
<dbReference type="InterPro" id="IPR011990">
    <property type="entry name" value="TPR-like_helical_dom_sf"/>
</dbReference>
<dbReference type="AlphaFoldDB" id="A0A3D9C1I4"/>
<feature type="transmembrane region" description="Helical" evidence="6">
    <location>
        <begin position="322"/>
        <end position="343"/>
    </location>
</feature>
<protein>
    <recommendedName>
        <fullName evidence="9">Tetratricopeptide repeat protein</fullName>
    </recommendedName>
</protein>
<name>A0A3D9C1I4_9FLAO</name>
<evidence type="ECO:0000256" key="1">
    <source>
        <dbReference type="ARBA" id="ARBA00004496"/>
    </source>
</evidence>
<keyword evidence="6" id="KW-1133">Transmembrane helix</keyword>
<dbReference type="GO" id="GO:0005737">
    <property type="term" value="C:cytoplasm"/>
    <property type="evidence" value="ECO:0007669"/>
    <property type="project" value="UniProtKB-SubCell"/>
</dbReference>
<dbReference type="SUPFAM" id="SSF46894">
    <property type="entry name" value="C-terminal effector domain of the bipartite response regulators"/>
    <property type="match status" value="1"/>
</dbReference>
<organism evidence="7 8">
    <name type="scientific">Chryseobacterium pennae</name>
    <dbReference type="NCBI Taxonomy" id="2258962"/>
    <lineage>
        <taxon>Bacteria</taxon>
        <taxon>Pseudomonadati</taxon>
        <taxon>Bacteroidota</taxon>
        <taxon>Flavobacteriia</taxon>
        <taxon>Flavobacteriales</taxon>
        <taxon>Weeksellaceae</taxon>
        <taxon>Chryseobacterium group</taxon>
        <taxon>Chryseobacterium</taxon>
    </lineage>
</organism>
<gene>
    <name evidence="7" type="ORF">DRF65_24535</name>
</gene>
<evidence type="ECO:0000256" key="5">
    <source>
        <dbReference type="ARBA" id="ARBA00038253"/>
    </source>
</evidence>
<dbReference type="GO" id="GO:0006355">
    <property type="term" value="P:regulation of DNA-templated transcription"/>
    <property type="evidence" value="ECO:0007669"/>
    <property type="project" value="InterPro"/>
</dbReference>
<dbReference type="PANTHER" id="PTHR46630:SF1">
    <property type="entry name" value="TETRATRICOPEPTIDE REPEAT PROTEIN 29"/>
    <property type="match status" value="1"/>
</dbReference>
<keyword evidence="6" id="KW-0812">Transmembrane</keyword>
<evidence type="ECO:0008006" key="9">
    <source>
        <dbReference type="Google" id="ProtNLM"/>
    </source>
</evidence>
<dbReference type="GO" id="GO:0003677">
    <property type="term" value="F:DNA binding"/>
    <property type="evidence" value="ECO:0007669"/>
    <property type="project" value="InterPro"/>
</dbReference>